<feature type="compositionally biased region" description="Polar residues" evidence="9">
    <location>
        <begin position="466"/>
        <end position="479"/>
    </location>
</feature>
<evidence type="ECO:0000256" key="7">
    <source>
        <dbReference type="ARBA" id="ARBA00022833"/>
    </source>
</evidence>
<evidence type="ECO:0000313" key="13">
    <source>
        <dbReference type="WBParaSite" id="nOo.2.0.1.t00766-RA"/>
    </source>
</evidence>
<dbReference type="STRING" id="42157.A0A182DYL6"/>
<dbReference type="PANTHER" id="PTHR12268">
    <property type="entry name" value="E3 UBIQUITIN-PROTEIN LIGASE KCMF1"/>
    <property type="match status" value="1"/>
</dbReference>
<gene>
    <name evidence="11" type="ORF">NOO_LOCUS766</name>
</gene>
<sequence>MPIPLAEKTGNSQAKLIALQSLMPSIRNPYSRKRFKHRGVGIRFSLCHSSQTGSGVRCSYSRMSSVHEGKQEWPFQLLTFISGVSCDGCMAPNFAGDRYKCLRCYDFDLCSRCYMEERSTEVSSENRTFRETNEEHSPSHPMQCIMTQQDFELAYHSDQTHSWDRLRVVIFTCPVCGLQGFSRERLVSHVIDEHSTSPRSPTQRSEMACPICISTDFYRIGFGDYMPNHLTDMVSHMQEHHMQAQYMNVSNNSNSGISDTANVLSEFLRDRDLRRVIVHNVPLVSNDSDVEEPAADGTRRNTSSQRGGPLRVETVSRIRRRSIDRNAVEINQPRETSDFAQSTGNFSPRRVDGQSPAGFSSGNSVVQSPAGLSSSFSSRSNMQSGGFSSIRLSASRTALQPARSVRDSTGLVHTGNNSLPVGSIVEAPPSSYESHSELLSDSSAAIRTFQYPITAYSRPTVPNHGLQRNQRTAGENSSRTMGYARRFLVRERDHSRSETLFGAPPGFRRLENVDVSNAVEATPVRIAACSVRNCDANDANLSNSEATDGTVSSTDAHVLVDISYGEYAAQNSSQEALVESIEELERQMERSGNIESKKSLKYCTLFTALAKPSCLPVLKIERVRLTSYDQTKQSDALSFDDDDCRNKDEIPPLRLIMRIGRPLRCTYKQRNHSIVQQQSYDMANDFSDWWSSRFSEHLRTESATRVNRANIDVTHETLDTSLLMPDRSLVSRGEVALNRAIEALRRLDARHTHNSRLPMAHDGITQTSSPVYLNGNIIPPPGMGSHNGQVLLSALGNTLFLGSDSVADTVAREVAAFSETSGLNIRQLQGLIRREEHMAPNSHLNNRSSSGRFSSIPAPTILSEMKARKSVKVQVKGNEQHDGDYTDFINEVFRAPEIDSLLDVKYVVKKRYYKPYDLKTDEQKEAVLVPWLEEQDALDLSVDMSDAQLDGEIIELLKQIPEFIDDELIISGKVIKDECYIHTGSDIEETMFDAEKGSDEELLIKKCESADLKRSQGPFTIMGIFGAGSNERNEFGTDYWKDYRFLRNRRGVFVLKKSDVPLEGMLAPMDHRLIKQLVFGKLDVPMSLYSRTHYLPEIFMRIMRTNLRIFYLSQETKEFLEENMGRFLEESVPSLENEGNMQWDMGTVKAEWNVSSEPLEIPPELWYFLDLASFFNPNAIVLNEQNK</sequence>
<dbReference type="EC" id="2.3.2.27" evidence="3"/>
<dbReference type="Proteomes" id="UP000271087">
    <property type="component" value="Unassembled WGS sequence"/>
</dbReference>
<dbReference type="SUPFAM" id="SSF57850">
    <property type="entry name" value="RING/U-box"/>
    <property type="match status" value="1"/>
</dbReference>
<dbReference type="SMART" id="SM00291">
    <property type="entry name" value="ZnF_ZZ"/>
    <property type="match status" value="1"/>
</dbReference>
<dbReference type="CDD" id="cd02338">
    <property type="entry name" value="ZZ_PCMF_like"/>
    <property type="match status" value="1"/>
</dbReference>
<evidence type="ECO:0000256" key="8">
    <source>
        <dbReference type="PROSITE-ProRule" id="PRU00228"/>
    </source>
</evidence>
<evidence type="ECO:0000256" key="9">
    <source>
        <dbReference type="SAM" id="MobiDB-lite"/>
    </source>
</evidence>
<evidence type="ECO:0000256" key="2">
    <source>
        <dbReference type="ARBA" id="ARBA00010938"/>
    </source>
</evidence>
<keyword evidence="5" id="KW-0479">Metal-binding</keyword>
<name>A0A182DYL6_ONCOC</name>
<organism evidence="13">
    <name type="scientific">Onchocerca ochengi</name>
    <name type="common">Filarial nematode worm</name>
    <dbReference type="NCBI Taxonomy" id="42157"/>
    <lineage>
        <taxon>Eukaryota</taxon>
        <taxon>Metazoa</taxon>
        <taxon>Ecdysozoa</taxon>
        <taxon>Nematoda</taxon>
        <taxon>Chromadorea</taxon>
        <taxon>Rhabditida</taxon>
        <taxon>Spirurina</taxon>
        <taxon>Spiruromorpha</taxon>
        <taxon>Filarioidea</taxon>
        <taxon>Onchocercidae</taxon>
        <taxon>Onchocerca</taxon>
    </lineage>
</organism>
<reference evidence="13" key="1">
    <citation type="submission" date="2016-06" db="UniProtKB">
        <authorList>
            <consortium name="WormBaseParasite"/>
        </authorList>
    </citation>
    <scope>IDENTIFICATION</scope>
</reference>
<dbReference type="InterPro" id="IPR000433">
    <property type="entry name" value="Znf_ZZ"/>
</dbReference>
<dbReference type="Pfam" id="PF05605">
    <property type="entry name" value="zf-Di19"/>
    <property type="match status" value="1"/>
</dbReference>
<dbReference type="AlphaFoldDB" id="A0A182DYL6"/>
<evidence type="ECO:0000256" key="5">
    <source>
        <dbReference type="ARBA" id="ARBA00022723"/>
    </source>
</evidence>
<dbReference type="PROSITE" id="PS01357">
    <property type="entry name" value="ZF_ZZ_1"/>
    <property type="match status" value="1"/>
</dbReference>
<dbReference type="PROSITE" id="PS50135">
    <property type="entry name" value="ZF_ZZ_2"/>
    <property type="match status" value="1"/>
</dbReference>
<dbReference type="Pfam" id="PF00569">
    <property type="entry name" value="ZZ"/>
    <property type="match status" value="1"/>
</dbReference>
<reference evidence="11 12" key="2">
    <citation type="submission" date="2018-08" db="EMBL/GenBank/DDBJ databases">
        <authorList>
            <person name="Laetsch R D."/>
            <person name="Stevens L."/>
            <person name="Kumar S."/>
            <person name="Blaxter L. M."/>
        </authorList>
    </citation>
    <scope>NUCLEOTIDE SEQUENCE [LARGE SCALE GENOMIC DNA]</scope>
</reference>
<evidence type="ECO:0000313" key="11">
    <source>
        <dbReference type="EMBL" id="VDK62807.1"/>
    </source>
</evidence>
<feature type="region of interest" description="Disordered" evidence="9">
    <location>
        <begin position="460"/>
        <end position="479"/>
    </location>
</feature>
<dbReference type="GO" id="GO:0099536">
    <property type="term" value="P:synaptic signaling"/>
    <property type="evidence" value="ECO:0007669"/>
    <property type="project" value="TreeGrafter"/>
</dbReference>
<evidence type="ECO:0000313" key="12">
    <source>
        <dbReference type="Proteomes" id="UP000271087"/>
    </source>
</evidence>
<feature type="region of interest" description="Disordered" evidence="9">
    <location>
        <begin position="287"/>
        <end position="387"/>
    </location>
</feature>
<dbReference type="WBParaSite" id="nOo.2.0.1.t00766-RA">
    <property type="protein sequence ID" value="nOo.2.0.1.t00766-RA"/>
    <property type="gene ID" value="nOo.2.0.1.g00766"/>
</dbReference>
<evidence type="ECO:0000256" key="4">
    <source>
        <dbReference type="ARBA" id="ARBA00022679"/>
    </source>
</evidence>
<dbReference type="OrthoDB" id="7873042at2759"/>
<protein>
    <recommendedName>
        <fullName evidence="3">RING-type E3 ubiquitin transferase</fullName>
        <ecNumber evidence="3">2.3.2.27</ecNumber>
    </recommendedName>
</protein>
<dbReference type="InterPro" id="IPR050774">
    <property type="entry name" value="KCMF1/Dystrophin"/>
</dbReference>
<dbReference type="InterPro" id="IPR043145">
    <property type="entry name" value="Znf_ZZ_sf"/>
</dbReference>
<keyword evidence="12" id="KW-1185">Reference proteome</keyword>
<feature type="compositionally biased region" description="Low complexity" evidence="9">
    <location>
        <begin position="368"/>
        <end position="384"/>
    </location>
</feature>
<dbReference type="GO" id="GO:0010646">
    <property type="term" value="P:regulation of cell communication"/>
    <property type="evidence" value="ECO:0007669"/>
    <property type="project" value="UniProtKB-ARBA"/>
</dbReference>
<evidence type="ECO:0000256" key="3">
    <source>
        <dbReference type="ARBA" id="ARBA00012483"/>
    </source>
</evidence>
<keyword evidence="4" id="KW-0808">Transferase</keyword>
<dbReference type="GO" id="GO:0045202">
    <property type="term" value="C:synapse"/>
    <property type="evidence" value="ECO:0007669"/>
    <property type="project" value="GOC"/>
</dbReference>
<dbReference type="GO" id="GO:0005886">
    <property type="term" value="C:plasma membrane"/>
    <property type="evidence" value="ECO:0007669"/>
    <property type="project" value="TreeGrafter"/>
</dbReference>
<feature type="compositionally biased region" description="Polar residues" evidence="9">
    <location>
        <begin position="357"/>
        <end position="367"/>
    </location>
</feature>
<evidence type="ECO:0000259" key="10">
    <source>
        <dbReference type="PROSITE" id="PS50135"/>
    </source>
</evidence>
<feature type="domain" description="ZZ-type" evidence="10">
    <location>
        <begin position="81"/>
        <end position="150"/>
    </location>
</feature>
<dbReference type="Gene3D" id="3.30.60.90">
    <property type="match status" value="1"/>
</dbReference>
<dbReference type="GO" id="GO:0023051">
    <property type="term" value="P:regulation of signaling"/>
    <property type="evidence" value="ECO:0007669"/>
    <property type="project" value="UniProtKB-ARBA"/>
</dbReference>
<evidence type="ECO:0000256" key="1">
    <source>
        <dbReference type="ARBA" id="ARBA00000900"/>
    </source>
</evidence>
<keyword evidence="7" id="KW-0862">Zinc</keyword>
<dbReference type="GO" id="GO:0008270">
    <property type="term" value="F:zinc ion binding"/>
    <property type="evidence" value="ECO:0007669"/>
    <property type="project" value="UniProtKB-KW"/>
</dbReference>
<comment type="similarity">
    <text evidence="2">Belongs to the KCMF1 family.</text>
</comment>
<comment type="catalytic activity">
    <reaction evidence="1">
        <text>S-ubiquitinyl-[E2 ubiquitin-conjugating enzyme]-L-cysteine + [acceptor protein]-L-lysine = [E2 ubiquitin-conjugating enzyme]-L-cysteine + N(6)-ubiquitinyl-[acceptor protein]-L-lysine.</text>
        <dbReference type="EC" id="2.3.2.27"/>
    </reaction>
</comment>
<dbReference type="EMBL" id="UYRW01000082">
    <property type="protein sequence ID" value="VDK62807.1"/>
    <property type="molecule type" value="Genomic_DNA"/>
</dbReference>
<accession>A0A182DYL6</accession>
<dbReference type="GO" id="GO:0061630">
    <property type="term" value="F:ubiquitin protein ligase activity"/>
    <property type="evidence" value="ECO:0007669"/>
    <property type="project" value="UniProtKB-EC"/>
</dbReference>
<dbReference type="InterPro" id="IPR008598">
    <property type="entry name" value="Di19_Zn-bd"/>
</dbReference>
<evidence type="ECO:0000256" key="6">
    <source>
        <dbReference type="ARBA" id="ARBA00022771"/>
    </source>
</evidence>
<keyword evidence="6 8" id="KW-0863">Zinc-finger</keyword>
<proteinExistence type="inferred from homology"/>
<dbReference type="PANTHER" id="PTHR12268:SF13">
    <property type="entry name" value="E3 UBIQUITIN-PROTEIN LIGASE KCMF1"/>
    <property type="match status" value="1"/>
</dbReference>